<dbReference type="AlphaFoldDB" id="A0A1F5VSM8"/>
<evidence type="ECO:0000313" key="3">
    <source>
        <dbReference type="Proteomes" id="UP000178943"/>
    </source>
</evidence>
<feature type="transmembrane region" description="Helical" evidence="1">
    <location>
        <begin position="161"/>
        <end position="186"/>
    </location>
</feature>
<dbReference type="Proteomes" id="UP000178943">
    <property type="component" value="Unassembled WGS sequence"/>
</dbReference>
<accession>A0A1F5VSM8</accession>
<proteinExistence type="predicted"/>
<feature type="transmembrane region" description="Helical" evidence="1">
    <location>
        <begin position="83"/>
        <end position="103"/>
    </location>
</feature>
<comment type="caution">
    <text evidence="2">The sequence shown here is derived from an EMBL/GenBank/DDBJ whole genome shotgun (WGS) entry which is preliminary data.</text>
</comment>
<evidence type="ECO:0000313" key="2">
    <source>
        <dbReference type="EMBL" id="OGF66373.1"/>
    </source>
</evidence>
<feature type="transmembrane region" description="Helical" evidence="1">
    <location>
        <begin position="124"/>
        <end position="149"/>
    </location>
</feature>
<keyword evidence="1" id="KW-0472">Membrane</keyword>
<feature type="transmembrane region" description="Helical" evidence="1">
    <location>
        <begin position="56"/>
        <end position="77"/>
    </location>
</feature>
<dbReference type="NCBIfam" id="NF040495">
    <property type="entry name" value="tranport_ArsG"/>
    <property type="match status" value="1"/>
</dbReference>
<dbReference type="EMBL" id="MFGW01000093">
    <property type="protein sequence ID" value="OGF66373.1"/>
    <property type="molecule type" value="Genomic_DNA"/>
</dbReference>
<keyword evidence="1" id="KW-0812">Transmembrane</keyword>
<sequence length="235" mass="25844">MEFFTFIIAAAWLGILVSISPCPLATNIVAISYLSQQINQKIKIMLQSLAYIAGRTVIYVILAYLIVNAMMNIPVISEFLQTYITRLLGIFLIITGMVLLKLIEIKLPGITISERMQKKFQSSGYIKATLLGMIFALAFCPISAAIYFGSLIPMALKIKSAFLLPIAFGIFSGLPVALFAIIIAFSAHKIGSYFASLSRIEYYVTKITGVIFILAGIYYVLSYIFGINLTFGGSL</sequence>
<dbReference type="InterPro" id="IPR051790">
    <property type="entry name" value="Cytochrome_c-biogenesis_DsbD"/>
</dbReference>
<feature type="transmembrane region" description="Helical" evidence="1">
    <location>
        <begin position="6"/>
        <end position="35"/>
    </location>
</feature>
<dbReference type="STRING" id="1817863.A2Y62_12400"/>
<gene>
    <name evidence="2" type="ORF">A2Y62_12400</name>
</gene>
<protein>
    <submittedName>
        <fullName evidence="2">Uncharacterized protein</fullName>
    </submittedName>
</protein>
<feature type="transmembrane region" description="Helical" evidence="1">
    <location>
        <begin position="207"/>
        <end position="231"/>
    </location>
</feature>
<keyword evidence="1" id="KW-1133">Transmembrane helix</keyword>
<dbReference type="PANTHER" id="PTHR31272">
    <property type="entry name" value="CYTOCHROME C-TYPE BIOGENESIS PROTEIN HI_1454-RELATED"/>
    <property type="match status" value="1"/>
</dbReference>
<organism evidence="2 3">
    <name type="scientific">Candidatus Fischerbacteria bacterium RBG_13_37_8</name>
    <dbReference type="NCBI Taxonomy" id="1817863"/>
    <lineage>
        <taxon>Bacteria</taxon>
        <taxon>Candidatus Fischeribacteriota</taxon>
    </lineage>
</organism>
<name>A0A1F5VSM8_9BACT</name>
<reference evidence="2 3" key="1">
    <citation type="journal article" date="2016" name="Nat. Commun.">
        <title>Thousands of microbial genomes shed light on interconnected biogeochemical processes in an aquifer system.</title>
        <authorList>
            <person name="Anantharaman K."/>
            <person name="Brown C.T."/>
            <person name="Hug L.A."/>
            <person name="Sharon I."/>
            <person name="Castelle C.J."/>
            <person name="Probst A.J."/>
            <person name="Thomas B.C."/>
            <person name="Singh A."/>
            <person name="Wilkins M.J."/>
            <person name="Karaoz U."/>
            <person name="Brodie E.L."/>
            <person name="Williams K.H."/>
            <person name="Hubbard S.S."/>
            <person name="Banfield J.F."/>
        </authorList>
    </citation>
    <scope>NUCLEOTIDE SEQUENCE [LARGE SCALE GENOMIC DNA]</scope>
</reference>
<dbReference type="PANTHER" id="PTHR31272:SF4">
    <property type="entry name" value="CYTOCHROME C-TYPE BIOGENESIS PROTEIN HI_1454-RELATED"/>
    <property type="match status" value="1"/>
</dbReference>
<evidence type="ECO:0000256" key="1">
    <source>
        <dbReference type="SAM" id="Phobius"/>
    </source>
</evidence>